<dbReference type="SMART" id="SM00174">
    <property type="entry name" value="RHO"/>
    <property type="match status" value="1"/>
</dbReference>
<dbReference type="GO" id="GO:0005525">
    <property type="term" value="F:GTP binding"/>
    <property type="evidence" value="ECO:0007669"/>
    <property type="project" value="UniProtKB-KW"/>
</dbReference>
<sequence>MYRRSTRVPNLKKPSIYRTISIANNELDYSLLEINSCPNSPAVKKVFRLVVVGSARTGKSSIVSRFLNEDFEERYLPTIENFHRKIYKRGGDVYQLDIVDCSGMDPFPAARKLSFATGDMFILVCSVDHPQSLTHMLDLYDQIIECKSSRGLSISNVPMVFVLNKIDLPRVKWYYNEAEFTNKVMSSTKIANNSLICSAKLNENMEQLIVNLFQQAKLPKFMSYGNHKTLRTKHSADDDGNDTTKVKGHLLRRMREKFSRESEDECYTQLNARRSSLRTDLLLTRAKSMERRNKPNNSNIGHRISIKHTNRNEELYVIEAIPGVESHSKKCVIM</sequence>
<dbReference type="Pfam" id="PF00071">
    <property type="entry name" value="Ras"/>
    <property type="match status" value="1"/>
</dbReference>
<dbReference type="InterPro" id="IPR001806">
    <property type="entry name" value="Small_GTPase"/>
</dbReference>
<dbReference type="SUPFAM" id="SSF52540">
    <property type="entry name" value="P-loop containing nucleoside triphosphate hydrolases"/>
    <property type="match status" value="1"/>
</dbReference>
<dbReference type="PROSITE" id="PS51419">
    <property type="entry name" value="RAB"/>
    <property type="match status" value="1"/>
</dbReference>
<dbReference type="STRING" id="75913.A0A0K0FJK7"/>
<proteinExistence type="inferred from homology"/>
<dbReference type="PANTHER" id="PTHR46149">
    <property type="entry name" value="MIP08469P"/>
    <property type="match status" value="1"/>
</dbReference>
<dbReference type="InterPro" id="IPR005225">
    <property type="entry name" value="Small_GTP-bd"/>
</dbReference>
<evidence type="ECO:0000256" key="6">
    <source>
        <dbReference type="ARBA" id="ARBA00023288"/>
    </source>
</evidence>
<dbReference type="GO" id="GO:0005886">
    <property type="term" value="C:plasma membrane"/>
    <property type="evidence" value="ECO:0007669"/>
    <property type="project" value="UniProtKB-SubCell"/>
</dbReference>
<evidence type="ECO:0000256" key="2">
    <source>
        <dbReference type="ARBA" id="ARBA00022475"/>
    </source>
</evidence>
<dbReference type="WBParaSite" id="SVE_0908200.1">
    <property type="protein sequence ID" value="SVE_0908200.1"/>
    <property type="gene ID" value="SVE_0908200"/>
</dbReference>
<organism evidence="8 9">
    <name type="scientific">Strongyloides venezuelensis</name>
    <name type="common">Threadworm</name>
    <dbReference type="NCBI Taxonomy" id="75913"/>
    <lineage>
        <taxon>Eukaryota</taxon>
        <taxon>Metazoa</taxon>
        <taxon>Ecdysozoa</taxon>
        <taxon>Nematoda</taxon>
        <taxon>Chromadorea</taxon>
        <taxon>Rhabditida</taxon>
        <taxon>Tylenchina</taxon>
        <taxon>Panagrolaimomorpha</taxon>
        <taxon>Strongyloidoidea</taxon>
        <taxon>Strongyloididae</taxon>
        <taxon>Strongyloides</taxon>
    </lineage>
</organism>
<reference evidence="9" key="2">
    <citation type="submission" date="2015-08" db="UniProtKB">
        <authorList>
            <consortium name="WormBaseParasite"/>
        </authorList>
    </citation>
    <scope>IDENTIFICATION</scope>
</reference>
<dbReference type="InterPro" id="IPR052236">
    <property type="entry name" value="Small_GTPase_RasD"/>
</dbReference>
<evidence type="ECO:0000256" key="3">
    <source>
        <dbReference type="ARBA" id="ARBA00022481"/>
    </source>
</evidence>
<dbReference type="InterPro" id="IPR027417">
    <property type="entry name" value="P-loop_NTPase"/>
</dbReference>
<keyword evidence="5" id="KW-0472">Membrane</keyword>
<comment type="subcellular location">
    <subcellularLocation>
        <location evidence="1">Cell membrane</location>
        <topology evidence="1">Lipid-anchor</topology>
    </subcellularLocation>
</comment>
<name>A0A0K0FJK7_STRVS</name>
<dbReference type="PANTHER" id="PTHR46149:SF3">
    <property type="entry name" value="MIP08469P"/>
    <property type="match status" value="1"/>
</dbReference>
<protein>
    <submittedName>
        <fullName evidence="9">GTP-binding protein Rhes</fullName>
    </submittedName>
</protein>
<evidence type="ECO:0000313" key="8">
    <source>
        <dbReference type="Proteomes" id="UP000035680"/>
    </source>
</evidence>
<reference evidence="8" key="1">
    <citation type="submission" date="2014-07" db="EMBL/GenBank/DDBJ databases">
        <authorList>
            <person name="Martin A.A"/>
            <person name="De Silva N."/>
        </authorList>
    </citation>
    <scope>NUCLEOTIDE SEQUENCE</scope>
</reference>
<keyword evidence="6" id="KW-0449">Lipoprotein</keyword>
<accession>A0A0K0FJK7</accession>
<keyword evidence="8" id="KW-1185">Reference proteome</keyword>
<dbReference type="SMART" id="SM00173">
    <property type="entry name" value="RAS"/>
    <property type="match status" value="1"/>
</dbReference>
<dbReference type="GO" id="GO:0031681">
    <property type="term" value="F:G-protein beta-subunit binding"/>
    <property type="evidence" value="ECO:0007669"/>
    <property type="project" value="TreeGrafter"/>
</dbReference>
<keyword evidence="4" id="KW-0547">Nucleotide-binding</keyword>
<evidence type="ECO:0000256" key="1">
    <source>
        <dbReference type="ARBA" id="ARBA00004193"/>
    </source>
</evidence>
<dbReference type="Proteomes" id="UP000035680">
    <property type="component" value="Unassembled WGS sequence"/>
</dbReference>
<comment type="similarity">
    <text evidence="7">Belongs to the small GTPase superfamily. RasD family.</text>
</comment>
<dbReference type="Gene3D" id="3.40.50.300">
    <property type="entry name" value="P-loop containing nucleotide triphosphate hydrolases"/>
    <property type="match status" value="1"/>
</dbReference>
<dbReference type="PROSITE" id="PS51421">
    <property type="entry name" value="RAS"/>
    <property type="match status" value="1"/>
</dbReference>
<evidence type="ECO:0000313" key="9">
    <source>
        <dbReference type="WBParaSite" id="SVE_0908200.1"/>
    </source>
</evidence>
<evidence type="ECO:0000256" key="7">
    <source>
        <dbReference type="ARBA" id="ARBA00038061"/>
    </source>
</evidence>
<evidence type="ECO:0000256" key="5">
    <source>
        <dbReference type="ARBA" id="ARBA00023136"/>
    </source>
</evidence>
<dbReference type="GO" id="GO:0003924">
    <property type="term" value="F:GTPase activity"/>
    <property type="evidence" value="ECO:0007669"/>
    <property type="project" value="InterPro"/>
</dbReference>
<dbReference type="SMART" id="SM00175">
    <property type="entry name" value="RAB"/>
    <property type="match status" value="1"/>
</dbReference>
<keyword evidence="3" id="KW-0488">Methylation</keyword>
<dbReference type="AlphaFoldDB" id="A0A0K0FJK7"/>
<evidence type="ECO:0000256" key="4">
    <source>
        <dbReference type="ARBA" id="ARBA00023134"/>
    </source>
</evidence>
<keyword evidence="2" id="KW-1003">Cell membrane</keyword>
<keyword evidence="4" id="KW-0342">GTP-binding</keyword>
<dbReference type="PRINTS" id="PR00449">
    <property type="entry name" value="RASTRNSFRMNG"/>
</dbReference>
<dbReference type="GO" id="GO:0007165">
    <property type="term" value="P:signal transduction"/>
    <property type="evidence" value="ECO:0007669"/>
    <property type="project" value="TreeGrafter"/>
</dbReference>
<dbReference type="NCBIfam" id="TIGR00231">
    <property type="entry name" value="small_GTP"/>
    <property type="match status" value="1"/>
</dbReference>